<organism evidence="6 7">
    <name type="scientific">Hydrogenivirga caldilitoris</name>
    <dbReference type="NCBI Taxonomy" id="246264"/>
    <lineage>
        <taxon>Bacteria</taxon>
        <taxon>Pseudomonadati</taxon>
        <taxon>Aquificota</taxon>
        <taxon>Aquificia</taxon>
        <taxon>Aquificales</taxon>
        <taxon>Aquificaceae</taxon>
        <taxon>Hydrogenivirga</taxon>
    </lineage>
</organism>
<dbReference type="SUPFAM" id="SSF46626">
    <property type="entry name" value="Cytochrome c"/>
    <property type="match status" value="1"/>
</dbReference>
<reference evidence="6 7" key="1">
    <citation type="submission" date="2018-10" db="EMBL/GenBank/DDBJ databases">
        <title>Genomic Encyclopedia of Archaeal and Bacterial Type Strains, Phase II (KMG-II): from individual species to whole genera.</title>
        <authorList>
            <person name="Goeker M."/>
        </authorList>
    </citation>
    <scope>NUCLEOTIDE SEQUENCE [LARGE SCALE GENOMIC DNA]</scope>
    <source>
        <strain evidence="6 7">DSM 16510</strain>
    </source>
</reference>
<dbReference type="Gene3D" id="1.10.760.10">
    <property type="entry name" value="Cytochrome c-like domain"/>
    <property type="match status" value="1"/>
</dbReference>
<evidence type="ECO:0000256" key="3">
    <source>
        <dbReference type="ARBA" id="ARBA00023004"/>
    </source>
</evidence>
<evidence type="ECO:0000256" key="2">
    <source>
        <dbReference type="ARBA" id="ARBA00022723"/>
    </source>
</evidence>
<evidence type="ECO:0000259" key="5">
    <source>
        <dbReference type="Pfam" id="PF21342"/>
    </source>
</evidence>
<keyword evidence="2" id="KW-0479">Metal-binding</keyword>
<dbReference type="OrthoDB" id="9805202at2"/>
<dbReference type="GO" id="GO:0009055">
    <property type="term" value="F:electron transfer activity"/>
    <property type="evidence" value="ECO:0007669"/>
    <property type="project" value="InterPro"/>
</dbReference>
<evidence type="ECO:0000256" key="1">
    <source>
        <dbReference type="ARBA" id="ARBA00022617"/>
    </source>
</evidence>
<dbReference type="GO" id="GO:0046872">
    <property type="term" value="F:metal ion binding"/>
    <property type="evidence" value="ECO:0007669"/>
    <property type="project" value="UniProtKB-KW"/>
</dbReference>
<feature type="domain" description="Cytochrome c" evidence="5">
    <location>
        <begin position="51"/>
        <end position="135"/>
    </location>
</feature>
<comment type="caution">
    <text evidence="6">The sequence shown here is derived from an EMBL/GenBank/DDBJ whole genome shotgun (WGS) entry which is preliminary data.</text>
</comment>
<dbReference type="GO" id="GO:0020037">
    <property type="term" value="F:heme binding"/>
    <property type="evidence" value="ECO:0007669"/>
    <property type="project" value="InterPro"/>
</dbReference>
<sequence length="157" mass="17422">MRVLKAGFILGAGVLAGLSISLFMNVAEARKPFSQQDLKLMNEELLALVKKGDQLWHDPKLGKNGLTCANCHPDGANSNPHTFPKFQDNVGKVATLREMINWCIKKPLEGKELPEDSEEMKALEAYAIYMYRGYPLKPGDNTREYPPVKVESGAGYP</sequence>
<dbReference type="InterPro" id="IPR036909">
    <property type="entry name" value="Cyt_c-like_dom_sf"/>
</dbReference>
<evidence type="ECO:0000256" key="4">
    <source>
        <dbReference type="SAM" id="MobiDB-lite"/>
    </source>
</evidence>
<dbReference type="RefSeq" id="WP_121012622.1">
    <property type="nucleotide sequence ID" value="NZ_RCCJ01000001.1"/>
</dbReference>
<keyword evidence="3" id="KW-0408">Iron</keyword>
<gene>
    <name evidence="6" type="ORF">BCF55_1648</name>
</gene>
<dbReference type="EMBL" id="RCCJ01000001">
    <property type="protein sequence ID" value="RLJ71348.1"/>
    <property type="molecule type" value="Genomic_DNA"/>
</dbReference>
<dbReference type="Pfam" id="PF21342">
    <property type="entry name" value="SoxA-TsdA_cyt-c"/>
    <property type="match status" value="1"/>
</dbReference>
<dbReference type="InterPro" id="IPR009056">
    <property type="entry name" value="Cyt_c-like_dom"/>
</dbReference>
<keyword evidence="7" id="KW-1185">Reference proteome</keyword>
<accession>A0A497XR14</accession>
<evidence type="ECO:0000313" key="6">
    <source>
        <dbReference type="EMBL" id="RLJ71348.1"/>
    </source>
</evidence>
<protein>
    <submittedName>
        <fullName evidence="6">Thiosulfate dehydrogenase</fullName>
    </submittedName>
</protein>
<dbReference type="Proteomes" id="UP000267841">
    <property type="component" value="Unassembled WGS sequence"/>
</dbReference>
<evidence type="ECO:0000313" key="7">
    <source>
        <dbReference type="Proteomes" id="UP000267841"/>
    </source>
</evidence>
<keyword evidence="1" id="KW-0349">Heme</keyword>
<name>A0A497XR14_9AQUI</name>
<dbReference type="AlphaFoldDB" id="A0A497XR14"/>
<proteinExistence type="predicted"/>
<feature type="region of interest" description="Disordered" evidence="4">
    <location>
        <begin position="135"/>
        <end position="157"/>
    </location>
</feature>